<reference evidence="1 2" key="1">
    <citation type="submission" date="2021-11" db="EMBL/GenBank/DDBJ databases">
        <title>Genomic of Niabella pedocola.</title>
        <authorList>
            <person name="Wu T."/>
        </authorList>
    </citation>
    <scope>NUCLEOTIDE SEQUENCE [LARGE SCALE GENOMIC DNA]</scope>
    <source>
        <strain evidence="1 2">JCM 31011</strain>
    </source>
</reference>
<proteinExistence type="predicted"/>
<sequence length="66" mass="7222">MAPTGSLITLVALELMIAESEPEEMEMTVKLVVDLIDIETEVIIQQPIGLIGKQVWNSLKCKLLAA</sequence>
<evidence type="ECO:0000313" key="1">
    <source>
        <dbReference type="EMBL" id="MCD2423299.1"/>
    </source>
</evidence>
<dbReference type="EMBL" id="JAJNEC010000005">
    <property type="protein sequence ID" value="MCD2423299.1"/>
    <property type="molecule type" value="Genomic_DNA"/>
</dbReference>
<dbReference type="Proteomes" id="UP001199816">
    <property type="component" value="Unassembled WGS sequence"/>
</dbReference>
<comment type="caution">
    <text evidence="1">The sequence shown here is derived from an EMBL/GenBank/DDBJ whole genome shotgun (WGS) entry which is preliminary data.</text>
</comment>
<accession>A0ABS8PQD8</accession>
<evidence type="ECO:0000313" key="2">
    <source>
        <dbReference type="Proteomes" id="UP001199816"/>
    </source>
</evidence>
<protein>
    <submittedName>
        <fullName evidence="1">Uncharacterized protein</fullName>
    </submittedName>
</protein>
<name>A0ABS8PQD8_9BACT</name>
<dbReference type="RefSeq" id="WP_231004563.1">
    <property type="nucleotide sequence ID" value="NZ_JAJNEC010000005.1"/>
</dbReference>
<gene>
    <name evidence="1" type="ORF">LQ567_11050</name>
</gene>
<keyword evidence="2" id="KW-1185">Reference proteome</keyword>
<organism evidence="1 2">
    <name type="scientific">Niabella pedocola</name>
    <dbReference type="NCBI Taxonomy" id="1752077"/>
    <lineage>
        <taxon>Bacteria</taxon>
        <taxon>Pseudomonadati</taxon>
        <taxon>Bacteroidota</taxon>
        <taxon>Chitinophagia</taxon>
        <taxon>Chitinophagales</taxon>
        <taxon>Chitinophagaceae</taxon>
        <taxon>Niabella</taxon>
    </lineage>
</organism>